<dbReference type="InterPro" id="IPR036565">
    <property type="entry name" value="Mur-like_cat_sf"/>
</dbReference>
<proteinExistence type="inferred from homology"/>
<dbReference type="AlphaFoldDB" id="A0A6M8B8J2"/>
<dbReference type="GO" id="GO:0005524">
    <property type="term" value="F:ATP binding"/>
    <property type="evidence" value="ECO:0007669"/>
    <property type="project" value="UniProtKB-UniRule"/>
</dbReference>
<keyword evidence="8 10" id="KW-0131">Cell cycle</keyword>
<organism evidence="15 16">
    <name type="scientific">Actinomyces marmotae</name>
    <dbReference type="NCBI Taxonomy" id="2737173"/>
    <lineage>
        <taxon>Bacteria</taxon>
        <taxon>Bacillati</taxon>
        <taxon>Actinomycetota</taxon>
        <taxon>Actinomycetes</taxon>
        <taxon>Actinomycetales</taxon>
        <taxon>Actinomycetaceae</taxon>
        <taxon>Actinomyces</taxon>
    </lineage>
</organism>
<dbReference type="Pfam" id="PF01225">
    <property type="entry name" value="Mur_ligase"/>
    <property type="match status" value="1"/>
</dbReference>
<dbReference type="Gene3D" id="3.90.190.20">
    <property type="entry name" value="Mur ligase, C-terminal domain"/>
    <property type="match status" value="1"/>
</dbReference>
<dbReference type="SUPFAM" id="SSF53623">
    <property type="entry name" value="MurD-like peptide ligases, catalytic domain"/>
    <property type="match status" value="1"/>
</dbReference>
<dbReference type="GO" id="GO:0005737">
    <property type="term" value="C:cytoplasm"/>
    <property type="evidence" value="ECO:0007669"/>
    <property type="project" value="UniProtKB-SubCell"/>
</dbReference>
<keyword evidence="2 10" id="KW-0436">Ligase</keyword>
<dbReference type="PANTHER" id="PTHR43024">
    <property type="entry name" value="UDP-N-ACETYLMURAMOYL-TRIPEPTIDE--D-ALANYL-D-ALANINE LIGASE"/>
    <property type="match status" value="1"/>
</dbReference>
<evidence type="ECO:0000259" key="14">
    <source>
        <dbReference type="Pfam" id="PF08245"/>
    </source>
</evidence>
<dbReference type="KEGG" id="amam:HPC72_04070"/>
<dbReference type="GO" id="GO:0008360">
    <property type="term" value="P:regulation of cell shape"/>
    <property type="evidence" value="ECO:0007669"/>
    <property type="project" value="UniProtKB-KW"/>
</dbReference>
<keyword evidence="5 10" id="KW-0067">ATP-binding</keyword>
<comment type="function">
    <text evidence="10 11">Involved in cell wall formation. Catalyzes the final step in the synthesis of UDP-N-acetylmuramoyl-pentapeptide, the precursor of murein.</text>
</comment>
<keyword evidence="9 10" id="KW-0961">Cell wall biogenesis/degradation</keyword>
<feature type="domain" description="Mur ligase C-terminal" evidence="13">
    <location>
        <begin position="347"/>
        <end position="470"/>
    </location>
</feature>
<dbReference type="GO" id="GO:0051301">
    <property type="term" value="P:cell division"/>
    <property type="evidence" value="ECO:0007669"/>
    <property type="project" value="UniProtKB-KW"/>
</dbReference>
<reference evidence="15 16" key="1">
    <citation type="submission" date="2020-05" db="EMBL/GenBank/DDBJ databases">
        <title>Actinomyces sp. zg-325.</title>
        <authorList>
            <person name="Yang C."/>
        </authorList>
    </citation>
    <scope>NUCLEOTIDE SEQUENCE [LARGE SCALE GENOMIC DNA]</scope>
    <source>
        <strain evidence="16">zg-325</strain>
    </source>
</reference>
<evidence type="ECO:0000256" key="8">
    <source>
        <dbReference type="ARBA" id="ARBA00023306"/>
    </source>
</evidence>
<evidence type="ECO:0000256" key="4">
    <source>
        <dbReference type="ARBA" id="ARBA00022741"/>
    </source>
</evidence>
<dbReference type="SUPFAM" id="SSF63418">
    <property type="entry name" value="MurE/MurF N-terminal domain"/>
    <property type="match status" value="1"/>
</dbReference>
<dbReference type="EMBL" id="CP053642">
    <property type="protein sequence ID" value="QKD79533.1"/>
    <property type="molecule type" value="Genomic_DNA"/>
</dbReference>
<accession>A0A6M8B8J2</accession>
<dbReference type="InterPro" id="IPR004101">
    <property type="entry name" value="Mur_ligase_C"/>
</dbReference>
<dbReference type="Proteomes" id="UP000504752">
    <property type="component" value="Chromosome"/>
</dbReference>
<evidence type="ECO:0000256" key="7">
    <source>
        <dbReference type="ARBA" id="ARBA00022984"/>
    </source>
</evidence>
<dbReference type="HAMAP" id="MF_02019">
    <property type="entry name" value="MurF"/>
    <property type="match status" value="1"/>
</dbReference>
<sequence length="504" mass="50262">MGCRVIARAIDELSSWAQGRLIPPAPPAAPVTRVVTDSRRAGPGSLFVAIKGERADGHDYLAAVARAGAAAALVSDETAARAALAEAGRADGPGAAMALIVVEDTVAALGRIARGHLADLRQRAGDRGLAVVAMTGSVGKTTTKDLTRQLLAAQGPTIAPVASFNNEIGLPLTVLEADESTRYLVLEMGASGPDDIADLVGIAPLDAAAVLMIGHAHMGGFGSIEGVATAKSHIVRGLLPHGTAILNLDDERAAAMGALAPAGVLTFSASGDERADLRATAVELDEAAHAVAEIHLPGAAPRRVRLGLPGAHNVANALAALGLALAAGAGADDLLDAIACAGLESPHRMAVSDLPGGGRLIDDSYNANIDSMTASLASLPALAGDRRRVVVISEMLELGESSAADHATVGALAADAGASLLVAIGAGAAPAAEAARQRGVEVVETPDADGAIARIPSLLAPGDAVLVKGSHGSGAWRVADHLAAGGPTAVGHEATDGRDGKDAR</sequence>
<dbReference type="EC" id="6.3.2.10" evidence="10 11"/>
<evidence type="ECO:0000313" key="15">
    <source>
        <dbReference type="EMBL" id="QKD79533.1"/>
    </source>
</evidence>
<evidence type="ECO:0000256" key="10">
    <source>
        <dbReference type="HAMAP-Rule" id="MF_02019"/>
    </source>
</evidence>
<dbReference type="Pfam" id="PF02875">
    <property type="entry name" value="Mur_ligase_C"/>
    <property type="match status" value="1"/>
</dbReference>
<dbReference type="NCBIfam" id="TIGR01143">
    <property type="entry name" value="murF"/>
    <property type="match status" value="1"/>
</dbReference>
<dbReference type="InterPro" id="IPR000713">
    <property type="entry name" value="Mur_ligase_N"/>
</dbReference>
<name>A0A6M8B8J2_9ACTO</name>
<keyword evidence="1 10" id="KW-0963">Cytoplasm</keyword>
<evidence type="ECO:0000256" key="1">
    <source>
        <dbReference type="ARBA" id="ARBA00022490"/>
    </source>
</evidence>
<feature type="domain" description="Mur ligase central" evidence="14">
    <location>
        <begin position="135"/>
        <end position="324"/>
    </location>
</feature>
<keyword evidence="7 10" id="KW-0573">Peptidoglycan synthesis</keyword>
<evidence type="ECO:0000256" key="2">
    <source>
        <dbReference type="ARBA" id="ARBA00022598"/>
    </source>
</evidence>
<comment type="pathway">
    <text evidence="10 11">Cell wall biogenesis; peptidoglycan biosynthesis.</text>
</comment>
<dbReference type="GO" id="GO:0009252">
    <property type="term" value="P:peptidoglycan biosynthetic process"/>
    <property type="evidence" value="ECO:0007669"/>
    <property type="project" value="UniProtKB-UniRule"/>
</dbReference>
<dbReference type="InterPro" id="IPR035911">
    <property type="entry name" value="MurE/MurF_N"/>
</dbReference>
<dbReference type="Pfam" id="PF08245">
    <property type="entry name" value="Mur_ligase_M"/>
    <property type="match status" value="1"/>
</dbReference>
<dbReference type="InterPro" id="IPR005863">
    <property type="entry name" value="UDP-N-AcMur_synth"/>
</dbReference>
<evidence type="ECO:0000259" key="12">
    <source>
        <dbReference type="Pfam" id="PF01225"/>
    </source>
</evidence>
<dbReference type="UniPathway" id="UPA00219"/>
<dbReference type="Gene3D" id="3.40.1390.10">
    <property type="entry name" value="MurE/MurF, N-terminal domain"/>
    <property type="match status" value="1"/>
</dbReference>
<evidence type="ECO:0000256" key="6">
    <source>
        <dbReference type="ARBA" id="ARBA00022960"/>
    </source>
</evidence>
<evidence type="ECO:0000313" key="16">
    <source>
        <dbReference type="Proteomes" id="UP000504752"/>
    </source>
</evidence>
<keyword evidence="6 10" id="KW-0133">Cell shape</keyword>
<evidence type="ECO:0000256" key="11">
    <source>
        <dbReference type="RuleBase" id="RU004136"/>
    </source>
</evidence>
<evidence type="ECO:0000259" key="13">
    <source>
        <dbReference type="Pfam" id="PF02875"/>
    </source>
</evidence>
<keyword evidence="16" id="KW-1185">Reference proteome</keyword>
<keyword evidence="4 10" id="KW-0547">Nucleotide-binding</keyword>
<comment type="catalytic activity">
    <reaction evidence="10 11">
        <text>D-alanyl-D-alanine + UDP-N-acetyl-alpha-D-muramoyl-L-alanyl-gamma-D-glutamyl-meso-2,6-diaminopimelate + ATP = UDP-N-acetyl-alpha-D-muramoyl-L-alanyl-gamma-D-glutamyl-meso-2,6-diaminopimeloyl-D-alanyl-D-alanine + ADP + phosphate + H(+)</text>
        <dbReference type="Rhea" id="RHEA:28374"/>
        <dbReference type="ChEBI" id="CHEBI:15378"/>
        <dbReference type="ChEBI" id="CHEBI:30616"/>
        <dbReference type="ChEBI" id="CHEBI:43474"/>
        <dbReference type="ChEBI" id="CHEBI:57822"/>
        <dbReference type="ChEBI" id="CHEBI:61386"/>
        <dbReference type="ChEBI" id="CHEBI:83905"/>
        <dbReference type="ChEBI" id="CHEBI:456216"/>
        <dbReference type="EC" id="6.3.2.10"/>
    </reaction>
</comment>
<feature type="domain" description="Mur ligase N-terminal catalytic" evidence="12">
    <location>
        <begin position="31"/>
        <end position="115"/>
    </location>
</feature>
<comment type="similarity">
    <text evidence="10">Belongs to the MurCDEF family. MurF subfamily.</text>
</comment>
<feature type="binding site" evidence="10">
    <location>
        <begin position="136"/>
        <end position="142"/>
    </location>
    <ligand>
        <name>ATP</name>
        <dbReference type="ChEBI" id="CHEBI:30616"/>
    </ligand>
</feature>
<comment type="subcellular location">
    <subcellularLocation>
        <location evidence="10 11">Cytoplasm</location>
    </subcellularLocation>
</comment>
<dbReference type="RefSeq" id="WP_159524359.1">
    <property type="nucleotide sequence ID" value="NZ_CP053642.1"/>
</dbReference>
<protein>
    <recommendedName>
        <fullName evidence="10 11">UDP-N-acetylmuramoyl-tripeptide--D-alanyl-D-alanine ligase</fullName>
        <ecNumber evidence="10 11">6.3.2.10</ecNumber>
    </recommendedName>
    <alternativeName>
        <fullName evidence="10">D-alanyl-D-alanine-adding enzyme</fullName>
    </alternativeName>
</protein>
<dbReference type="InterPro" id="IPR051046">
    <property type="entry name" value="MurCDEF_CellWall_CoF430Synth"/>
</dbReference>
<keyword evidence="3 10" id="KW-0132">Cell division</keyword>
<dbReference type="GO" id="GO:0071555">
    <property type="term" value="P:cell wall organization"/>
    <property type="evidence" value="ECO:0007669"/>
    <property type="project" value="UniProtKB-KW"/>
</dbReference>
<dbReference type="InterPro" id="IPR036615">
    <property type="entry name" value="Mur_ligase_C_dom_sf"/>
</dbReference>
<dbReference type="SUPFAM" id="SSF53244">
    <property type="entry name" value="MurD-like peptide ligases, peptide-binding domain"/>
    <property type="match status" value="1"/>
</dbReference>
<dbReference type="GO" id="GO:0047480">
    <property type="term" value="F:UDP-N-acetylmuramoyl-tripeptide-D-alanyl-D-alanine ligase activity"/>
    <property type="evidence" value="ECO:0007669"/>
    <property type="project" value="UniProtKB-UniRule"/>
</dbReference>
<gene>
    <name evidence="10" type="primary">murF</name>
    <name evidence="15" type="ORF">HPC72_04070</name>
</gene>
<dbReference type="PANTHER" id="PTHR43024:SF1">
    <property type="entry name" value="UDP-N-ACETYLMURAMOYL-TRIPEPTIDE--D-ALANYL-D-ALANINE LIGASE"/>
    <property type="match status" value="1"/>
</dbReference>
<evidence type="ECO:0000256" key="9">
    <source>
        <dbReference type="ARBA" id="ARBA00023316"/>
    </source>
</evidence>
<dbReference type="InterPro" id="IPR013221">
    <property type="entry name" value="Mur_ligase_cen"/>
</dbReference>
<evidence type="ECO:0000256" key="3">
    <source>
        <dbReference type="ARBA" id="ARBA00022618"/>
    </source>
</evidence>
<evidence type="ECO:0000256" key="5">
    <source>
        <dbReference type="ARBA" id="ARBA00022840"/>
    </source>
</evidence>
<dbReference type="Gene3D" id="3.40.1190.10">
    <property type="entry name" value="Mur-like, catalytic domain"/>
    <property type="match status" value="1"/>
</dbReference>